<evidence type="ECO:0000313" key="14">
    <source>
        <dbReference type="EMBL" id="NYF38013.1"/>
    </source>
</evidence>
<evidence type="ECO:0000313" key="15">
    <source>
        <dbReference type="Proteomes" id="UP000576393"/>
    </source>
</evidence>
<keyword evidence="6 11" id="KW-0812">Transmembrane</keyword>
<evidence type="ECO:0000256" key="8">
    <source>
        <dbReference type="ARBA" id="ARBA00022989"/>
    </source>
</evidence>
<dbReference type="Pfam" id="PF00672">
    <property type="entry name" value="HAMP"/>
    <property type="match status" value="1"/>
</dbReference>
<feature type="domain" description="HAMP" evidence="13">
    <location>
        <begin position="193"/>
        <end position="233"/>
    </location>
</feature>
<dbReference type="InterPro" id="IPR004358">
    <property type="entry name" value="Sig_transdc_His_kin-like_C"/>
</dbReference>
<dbReference type="CDD" id="cd00082">
    <property type="entry name" value="HisKA"/>
    <property type="match status" value="1"/>
</dbReference>
<evidence type="ECO:0000256" key="1">
    <source>
        <dbReference type="ARBA" id="ARBA00000085"/>
    </source>
</evidence>
<evidence type="ECO:0000256" key="2">
    <source>
        <dbReference type="ARBA" id="ARBA00004236"/>
    </source>
</evidence>
<dbReference type="SUPFAM" id="SSF55874">
    <property type="entry name" value="ATPase domain of HSP90 chaperone/DNA topoisomerase II/histidine kinase"/>
    <property type="match status" value="1"/>
</dbReference>
<dbReference type="InterPro" id="IPR003661">
    <property type="entry name" value="HisK_dim/P_dom"/>
</dbReference>
<dbReference type="SUPFAM" id="SSF47384">
    <property type="entry name" value="Homodimeric domain of signal transducing histidine kinase"/>
    <property type="match status" value="1"/>
</dbReference>
<dbReference type="Proteomes" id="UP000576393">
    <property type="component" value="Unassembled WGS sequence"/>
</dbReference>
<sequence>MRFGHIWSLRVRMTLLASVIMTALCGGICALILIGVHDRVVNDLSDRLLLYNMRVVRLVEKGQVPPVLSSRKSIFLQVVDPGGRVTAASPQLAGRPRLTDLVPPDDSSRVERKICDAPGFPDTCLRVVAVRIAAAGGEWIVYGAGPTTPWYVSRSLLLSLLAGSGLVVGATIVGAYRTVSKTLLPVEDICTELAEITSSDLGRRVPVPPHRDEIHKLAVTVNQTLDRLEAAVERERRFASDASHDLRSPITAMRTQVEEALLHPEESDWPSVAGAVLASLGRLQAIVTDLLVLSRLEAGAGGPHARVDLGELVGSELARHVHRTPVETRLEPGVLVDADRMQLVRLLTNLVDNADRHAESAIVVTVRSEDGRSVLEVLDDGPGIPPEQREYVFRRFARLDAARSKDKGGTGLGLAICREIAERHGGTLTIRDSGKGARFVASFPACPAGQ</sequence>
<dbReference type="Pfam" id="PF00512">
    <property type="entry name" value="HisKA"/>
    <property type="match status" value="1"/>
</dbReference>
<dbReference type="InterPro" id="IPR003594">
    <property type="entry name" value="HATPase_dom"/>
</dbReference>
<evidence type="ECO:0000256" key="4">
    <source>
        <dbReference type="ARBA" id="ARBA00022553"/>
    </source>
</evidence>
<keyword evidence="8 11" id="KW-1133">Transmembrane helix</keyword>
<protein>
    <recommendedName>
        <fullName evidence="3">histidine kinase</fullName>
        <ecNumber evidence="3">2.7.13.3</ecNumber>
    </recommendedName>
</protein>
<proteinExistence type="predicted"/>
<feature type="transmembrane region" description="Helical" evidence="11">
    <location>
        <begin position="156"/>
        <end position="176"/>
    </location>
</feature>
<comment type="subcellular location">
    <subcellularLocation>
        <location evidence="2">Cell membrane</location>
    </subcellularLocation>
</comment>
<dbReference type="Pfam" id="PF02518">
    <property type="entry name" value="HATPase_c"/>
    <property type="match status" value="1"/>
</dbReference>
<evidence type="ECO:0000256" key="3">
    <source>
        <dbReference type="ARBA" id="ARBA00012438"/>
    </source>
</evidence>
<evidence type="ECO:0000256" key="6">
    <source>
        <dbReference type="ARBA" id="ARBA00022692"/>
    </source>
</evidence>
<dbReference type="PANTHER" id="PTHR45436:SF5">
    <property type="entry name" value="SENSOR HISTIDINE KINASE TRCS"/>
    <property type="match status" value="1"/>
</dbReference>
<keyword evidence="4" id="KW-0597">Phosphoprotein</keyword>
<dbReference type="InterPro" id="IPR005467">
    <property type="entry name" value="His_kinase_dom"/>
</dbReference>
<evidence type="ECO:0000259" key="12">
    <source>
        <dbReference type="PROSITE" id="PS50109"/>
    </source>
</evidence>
<dbReference type="Gene3D" id="3.30.565.10">
    <property type="entry name" value="Histidine kinase-like ATPase, C-terminal domain"/>
    <property type="match status" value="1"/>
</dbReference>
<dbReference type="PRINTS" id="PR00344">
    <property type="entry name" value="BCTRLSENSOR"/>
</dbReference>
<dbReference type="GO" id="GO:0000155">
    <property type="term" value="F:phosphorelay sensor kinase activity"/>
    <property type="evidence" value="ECO:0007669"/>
    <property type="project" value="InterPro"/>
</dbReference>
<dbReference type="InterPro" id="IPR050428">
    <property type="entry name" value="TCS_sensor_his_kinase"/>
</dbReference>
<dbReference type="AlphaFoldDB" id="A0A852URV1"/>
<dbReference type="InterPro" id="IPR003660">
    <property type="entry name" value="HAMP_dom"/>
</dbReference>
<keyword evidence="10 11" id="KW-0472">Membrane</keyword>
<dbReference type="CDD" id="cd00075">
    <property type="entry name" value="HATPase"/>
    <property type="match status" value="1"/>
</dbReference>
<dbReference type="SMART" id="SM00387">
    <property type="entry name" value="HATPase_c"/>
    <property type="match status" value="1"/>
</dbReference>
<reference evidence="14 15" key="1">
    <citation type="submission" date="2020-07" db="EMBL/GenBank/DDBJ databases">
        <title>Sequencing the genomes of 1000 actinobacteria strains.</title>
        <authorList>
            <person name="Klenk H.-P."/>
        </authorList>
    </citation>
    <scope>NUCLEOTIDE SEQUENCE [LARGE SCALE GENOMIC DNA]</scope>
    <source>
        <strain evidence="14 15">DSM 45763</strain>
    </source>
</reference>
<dbReference type="PANTHER" id="PTHR45436">
    <property type="entry name" value="SENSOR HISTIDINE KINASE YKOH"/>
    <property type="match status" value="1"/>
</dbReference>
<gene>
    <name evidence="14" type="ORF">HDA43_000172</name>
</gene>
<evidence type="ECO:0000256" key="11">
    <source>
        <dbReference type="SAM" id="Phobius"/>
    </source>
</evidence>
<dbReference type="RefSeq" id="WP_312872875.1">
    <property type="nucleotide sequence ID" value="NZ_JACCCO010000001.1"/>
</dbReference>
<dbReference type="InterPro" id="IPR036097">
    <property type="entry name" value="HisK_dim/P_sf"/>
</dbReference>
<dbReference type="SMART" id="SM00388">
    <property type="entry name" value="HisKA"/>
    <property type="match status" value="1"/>
</dbReference>
<evidence type="ECO:0000256" key="5">
    <source>
        <dbReference type="ARBA" id="ARBA00022679"/>
    </source>
</evidence>
<name>A0A852URV1_9ACTN</name>
<keyword evidence="15" id="KW-1185">Reference proteome</keyword>
<evidence type="ECO:0000256" key="10">
    <source>
        <dbReference type="ARBA" id="ARBA00023136"/>
    </source>
</evidence>
<evidence type="ECO:0000259" key="13">
    <source>
        <dbReference type="PROSITE" id="PS50885"/>
    </source>
</evidence>
<dbReference type="SMART" id="SM00304">
    <property type="entry name" value="HAMP"/>
    <property type="match status" value="1"/>
</dbReference>
<keyword evidence="5" id="KW-0808">Transferase</keyword>
<evidence type="ECO:0000256" key="7">
    <source>
        <dbReference type="ARBA" id="ARBA00022777"/>
    </source>
</evidence>
<dbReference type="Gene3D" id="1.10.287.130">
    <property type="match status" value="1"/>
</dbReference>
<evidence type="ECO:0000256" key="9">
    <source>
        <dbReference type="ARBA" id="ARBA00023012"/>
    </source>
</evidence>
<dbReference type="PROSITE" id="PS50109">
    <property type="entry name" value="HIS_KIN"/>
    <property type="match status" value="1"/>
</dbReference>
<comment type="caution">
    <text evidence="14">The sequence shown here is derived from an EMBL/GenBank/DDBJ whole genome shotgun (WGS) entry which is preliminary data.</text>
</comment>
<dbReference type="EC" id="2.7.13.3" evidence="3"/>
<accession>A0A852URV1</accession>
<dbReference type="GO" id="GO:0005886">
    <property type="term" value="C:plasma membrane"/>
    <property type="evidence" value="ECO:0007669"/>
    <property type="project" value="UniProtKB-SubCell"/>
</dbReference>
<comment type="catalytic activity">
    <reaction evidence="1">
        <text>ATP + protein L-histidine = ADP + protein N-phospho-L-histidine.</text>
        <dbReference type="EC" id="2.7.13.3"/>
    </reaction>
</comment>
<feature type="transmembrane region" description="Helical" evidence="11">
    <location>
        <begin position="12"/>
        <end position="36"/>
    </location>
</feature>
<feature type="domain" description="Histidine kinase" evidence="12">
    <location>
        <begin position="241"/>
        <end position="447"/>
    </location>
</feature>
<organism evidence="14 15">
    <name type="scientific">Streptosporangium sandarakinum</name>
    <dbReference type="NCBI Taxonomy" id="1260955"/>
    <lineage>
        <taxon>Bacteria</taxon>
        <taxon>Bacillati</taxon>
        <taxon>Actinomycetota</taxon>
        <taxon>Actinomycetes</taxon>
        <taxon>Streptosporangiales</taxon>
        <taxon>Streptosporangiaceae</taxon>
        <taxon>Streptosporangium</taxon>
    </lineage>
</organism>
<dbReference type="InterPro" id="IPR036890">
    <property type="entry name" value="HATPase_C_sf"/>
</dbReference>
<keyword evidence="7 14" id="KW-0418">Kinase</keyword>
<dbReference type="PROSITE" id="PS50885">
    <property type="entry name" value="HAMP"/>
    <property type="match status" value="1"/>
</dbReference>
<dbReference type="EMBL" id="JACCCO010000001">
    <property type="protein sequence ID" value="NYF38013.1"/>
    <property type="molecule type" value="Genomic_DNA"/>
</dbReference>
<keyword evidence="9" id="KW-0902">Two-component regulatory system</keyword>